<proteinExistence type="inferred from homology"/>
<dbReference type="Pfam" id="PF02321">
    <property type="entry name" value="OEP"/>
    <property type="match status" value="1"/>
</dbReference>
<evidence type="ECO:0000256" key="7">
    <source>
        <dbReference type="ARBA" id="ARBA00023237"/>
    </source>
</evidence>
<dbReference type="AlphaFoldDB" id="A0AAP2GVT3"/>
<evidence type="ECO:0000256" key="1">
    <source>
        <dbReference type="ARBA" id="ARBA00004442"/>
    </source>
</evidence>
<comment type="subcellular location">
    <subcellularLocation>
        <location evidence="1">Cell outer membrane</location>
    </subcellularLocation>
</comment>
<dbReference type="SUPFAM" id="SSF56954">
    <property type="entry name" value="Outer membrane efflux proteins (OEP)"/>
    <property type="match status" value="1"/>
</dbReference>
<keyword evidence="7" id="KW-0998">Cell outer membrane</keyword>
<keyword evidence="10" id="KW-1185">Reference proteome</keyword>
<dbReference type="GO" id="GO:0015562">
    <property type="term" value="F:efflux transmembrane transporter activity"/>
    <property type="evidence" value="ECO:0007669"/>
    <property type="project" value="InterPro"/>
</dbReference>
<organism evidence="9 10">
    <name type="scientific">Dawidia cretensis</name>
    <dbReference type="NCBI Taxonomy" id="2782350"/>
    <lineage>
        <taxon>Bacteria</taxon>
        <taxon>Pseudomonadati</taxon>
        <taxon>Bacteroidota</taxon>
        <taxon>Cytophagia</taxon>
        <taxon>Cytophagales</taxon>
        <taxon>Chryseotaleaceae</taxon>
        <taxon>Dawidia</taxon>
    </lineage>
</organism>
<dbReference type="PANTHER" id="PTHR30026:SF20">
    <property type="entry name" value="OUTER MEMBRANE PROTEIN TOLC"/>
    <property type="match status" value="1"/>
</dbReference>
<protein>
    <submittedName>
        <fullName evidence="9">TolC family protein</fullName>
    </submittedName>
</protein>
<evidence type="ECO:0000256" key="4">
    <source>
        <dbReference type="ARBA" id="ARBA00022452"/>
    </source>
</evidence>
<dbReference type="InterPro" id="IPR051906">
    <property type="entry name" value="TolC-like"/>
</dbReference>
<comment type="caution">
    <text evidence="9">The sequence shown here is derived from an EMBL/GenBank/DDBJ whole genome shotgun (WGS) entry which is preliminary data.</text>
</comment>
<comment type="similarity">
    <text evidence="2">Belongs to the outer membrane factor (OMF) (TC 1.B.17) family.</text>
</comment>
<evidence type="ECO:0000313" key="9">
    <source>
        <dbReference type="EMBL" id="MBT1709512.1"/>
    </source>
</evidence>
<evidence type="ECO:0000256" key="6">
    <source>
        <dbReference type="ARBA" id="ARBA00023136"/>
    </source>
</evidence>
<reference evidence="9 10" key="1">
    <citation type="submission" date="2021-05" db="EMBL/GenBank/DDBJ databases">
        <title>A Polyphasic approach of four new species of the genus Ohtaekwangia: Ohtaekwangia histidinii sp. nov., Ohtaekwangia cretensis sp. nov., Ohtaekwangia indiensis sp. nov., Ohtaekwangia reichenbachii sp. nov. from diverse environment.</title>
        <authorList>
            <person name="Octaviana S."/>
        </authorList>
    </citation>
    <scope>NUCLEOTIDE SEQUENCE [LARGE SCALE GENOMIC DNA]</scope>
    <source>
        <strain evidence="9 10">PWU5</strain>
    </source>
</reference>
<feature type="signal peptide" evidence="8">
    <location>
        <begin position="1"/>
        <end position="37"/>
    </location>
</feature>
<evidence type="ECO:0000256" key="8">
    <source>
        <dbReference type="SAM" id="SignalP"/>
    </source>
</evidence>
<dbReference type="GO" id="GO:0009279">
    <property type="term" value="C:cell outer membrane"/>
    <property type="evidence" value="ECO:0007669"/>
    <property type="project" value="UniProtKB-SubCell"/>
</dbReference>
<gene>
    <name evidence="9" type="ORF">KK062_14820</name>
</gene>
<dbReference type="PANTHER" id="PTHR30026">
    <property type="entry name" value="OUTER MEMBRANE PROTEIN TOLC"/>
    <property type="match status" value="1"/>
</dbReference>
<accession>A0AAP2GVT3</accession>
<dbReference type="RefSeq" id="WP_254085092.1">
    <property type="nucleotide sequence ID" value="NZ_JAHESE010000014.1"/>
</dbReference>
<evidence type="ECO:0000256" key="2">
    <source>
        <dbReference type="ARBA" id="ARBA00007613"/>
    </source>
</evidence>
<keyword evidence="4" id="KW-1134">Transmembrane beta strand</keyword>
<evidence type="ECO:0000256" key="5">
    <source>
        <dbReference type="ARBA" id="ARBA00022692"/>
    </source>
</evidence>
<keyword evidence="8" id="KW-0732">Signal</keyword>
<feature type="chain" id="PRO_5042870712" evidence="8">
    <location>
        <begin position="38"/>
        <end position="489"/>
    </location>
</feature>
<dbReference type="InterPro" id="IPR003423">
    <property type="entry name" value="OMP_efflux"/>
</dbReference>
<sequence length="489" mass="54252">MQLLIPNGRVAVHPSFRIYKIAVLVFLVLASTLGAKAQQAQTAGEQPAQYLALPDAVETGVQQYQSIQAKRSYLHASEALTRNARNEYLPNVIAAVQQAYGTVNGQFGPLGAVGVLGVASAGPSYSDQRWNAAFGALYIVSANWEVFTFGRVRSRIDLAKAQVRRDSADLEQEEFVQRVRISGAYLNLLVAQQFLRNGRSNLERAEAVQRTVRARTRTGLNPGVDSSLANAEVSRARLSLIELRTNEQQVRNQLAQLLNVPPTEFVLDSTLLGKSPQELNAGVAVTDNPQVKFYQARIEQATQAARVASRSVMPGISLFGVYQARGSGFDYNYTPEFPDRYSSRYSDGVDPSRYNYVAGISFSWNLISPIKVRQQARAQQFVAEGYRHEYNQVRVQLEDQLVLADQRLTNSLQSLQEAPQQYNAASDAYTQKNVLYKNGLTTIVDLQQSMYALNRAEIDQSVAYVNVWQALLLKAATSGDFNLFINQAH</sequence>
<keyword evidence="6" id="KW-0472">Membrane</keyword>
<dbReference type="EMBL" id="JAHESE010000014">
    <property type="protein sequence ID" value="MBT1709512.1"/>
    <property type="molecule type" value="Genomic_DNA"/>
</dbReference>
<keyword evidence="3" id="KW-0813">Transport</keyword>
<dbReference type="Gene3D" id="1.20.1600.10">
    <property type="entry name" value="Outer membrane efflux proteins (OEP)"/>
    <property type="match status" value="1"/>
</dbReference>
<dbReference type="Proteomes" id="UP001319080">
    <property type="component" value="Unassembled WGS sequence"/>
</dbReference>
<keyword evidence="5" id="KW-0812">Transmembrane</keyword>
<name>A0AAP2GVT3_9BACT</name>
<evidence type="ECO:0000256" key="3">
    <source>
        <dbReference type="ARBA" id="ARBA00022448"/>
    </source>
</evidence>
<dbReference type="GO" id="GO:0015288">
    <property type="term" value="F:porin activity"/>
    <property type="evidence" value="ECO:0007669"/>
    <property type="project" value="TreeGrafter"/>
</dbReference>
<dbReference type="GO" id="GO:1990281">
    <property type="term" value="C:efflux pump complex"/>
    <property type="evidence" value="ECO:0007669"/>
    <property type="project" value="TreeGrafter"/>
</dbReference>
<evidence type="ECO:0000313" key="10">
    <source>
        <dbReference type="Proteomes" id="UP001319080"/>
    </source>
</evidence>